<evidence type="ECO:0000256" key="1">
    <source>
        <dbReference type="SAM" id="MobiDB-lite"/>
    </source>
</evidence>
<feature type="region of interest" description="Disordered" evidence="1">
    <location>
        <begin position="42"/>
        <end position="66"/>
    </location>
</feature>
<evidence type="ECO:0000313" key="4">
    <source>
        <dbReference type="EMBL" id="KAA1124434.1"/>
    </source>
</evidence>
<comment type="caution">
    <text evidence="2">The sequence shown here is derived from an EMBL/GenBank/DDBJ whole genome shotgun (WGS) entry which is preliminary data.</text>
</comment>
<gene>
    <name evidence="3" type="ORF">PGT21_003433</name>
    <name evidence="2" type="ORF">PGTUg99_017981</name>
    <name evidence="4" type="ORF">PGTUg99_032491</name>
</gene>
<keyword evidence="5" id="KW-1185">Reference proteome</keyword>
<dbReference type="EMBL" id="VDEP01000204">
    <property type="protein sequence ID" value="KAA1124434.1"/>
    <property type="molecule type" value="Genomic_DNA"/>
</dbReference>
<organism evidence="2 6">
    <name type="scientific">Puccinia graminis f. sp. tritici</name>
    <dbReference type="NCBI Taxonomy" id="56615"/>
    <lineage>
        <taxon>Eukaryota</taxon>
        <taxon>Fungi</taxon>
        <taxon>Dikarya</taxon>
        <taxon>Basidiomycota</taxon>
        <taxon>Pucciniomycotina</taxon>
        <taxon>Pucciniomycetes</taxon>
        <taxon>Pucciniales</taxon>
        <taxon>Pucciniaceae</taxon>
        <taxon>Puccinia</taxon>
    </lineage>
</organism>
<dbReference type="Proteomes" id="UP000324748">
    <property type="component" value="Unassembled WGS sequence"/>
</dbReference>
<accession>A0A5B0NJK2</accession>
<dbReference type="OrthoDB" id="2513199at2759"/>
<dbReference type="AlphaFoldDB" id="A0A5B0NJK2"/>
<proteinExistence type="predicted"/>
<dbReference type="Proteomes" id="UP000325313">
    <property type="component" value="Unassembled WGS sequence"/>
</dbReference>
<reference evidence="5 6" key="1">
    <citation type="submission" date="2019-05" db="EMBL/GenBank/DDBJ databases">
        <title>Emergence of the Ug99 lineage of the wheat stem rust pathogen through somatic hybridization.</title>
        <authorList>
            <person name="Li F."/>
            <person name="Upadhyaya N.M."/>
            <person name="Sperschneider J."/>
            <person name="Matny O."/>
            <person name="Nguyen-Phuc H."/>
            <person name="Mago R."/>
            <person name="Raley C."/>
            <person name="Miller M.E."/>
            <person name="Silverstein K.A.T."/>
            <person name="Henningsen E."/>
            <person name="Hirsch C.D."/>
            <person name="Visser B."/>
            <person name="Pretorius Z.A."/>
            <person name="Steffenson B.J."/>
            <person name="Schwessinger B."/>
            <person name="Dodds P.N."/>
            <person name="Figueroa M."/>
        </authorList>
    </citation>
    <scope>NUCLEOTIDE SEQUENCE [LARGE SCALE GENOMIC DNA]</scope>
    <source>
        <strain evidence="3">21-0</strain>
        <strain evidence="2 6">Ug99</strain>
    </source>
</reference>
<name>A0A5B0NJK2_PUCGR</name>
<evidence type="ECO:0000313" key="6">
    <source>
        <dbReference type="Proteomes" id="UP000325313"/>
    </source>
</evidence>
<dbReference type="EMBL" id="VSWC01000040">
    <property type="protein sequence ID" value="KAA1105339.1"/>
    <property type="molecule type" value="Genomic_DNA"/>
</dbReference>
<evidence type="ECO:0000313" key="3">
    <source>
        <dbReference type="EMBL" id="KAA1105339.1"/>
    </source>
</evidence>
<dbReference type="EMBL" id="VDEP01000406">
    <property type="protein sequence ID" value="KAA1088350.1"/>
    <property type="molecule type" value="Genomic_DNA"/>
</dbReference>
<evidence type="ECO:0000313" key="5">
    <source>
        <dbReference type="Proteomes" id="UP000324748"/>
    </source>
</evidence>
<sequence>MSVLARPALWTEENHEFHVADCDEEKLSKMVAELQDVLDGGNTLKRPLENEHQNQQSTSMTAVDGKRESKTNPHYWIYLKLIVSFFFSRYWSIISPTSKKKAQERY</sequence>
<evidence type="ECO:0000313" key="2">
    <source>
        <dbReference type="EMBL" id="KAA1088350.1"/>
    </source>
</evidence>
<protein>
    <submittedName>
        <fullName evidence="2">Uncharacterized protein</fullName>
    </submittedName>
</protein>